<keyword evidence="1" id="KW-0732">Signal</keyword>
<dbReference type="EMBL" id="JALLPJ020000323">
    <property type="protein sequence ID" value="KAL3795303.1"/>
    <property type="molecule type" value="Genomic_DNA"/>
</dbReference>
<dbReference type="Gene3D" id="3.40.1000.10">
    <property type="entry name" value="Mog1/PsbP, alpha/beta/alpha sandwich"/>
    <property type="match status" value="1"/>
</dbReference>
<protein>
    <recommendedName>
        <fullName evidence="2">PsbP C-terminal domain-containing protein</fullName>
    </recommendedName>
</protein>
<evidence type="ECO:0000259" key="2">
    <source>
        <dbReference type="Pfam" id="PF01789"/>
    </source>
</evidence>
<reference evidence="3 4" key="1">
    <citation type="submission" date="2024-10" db="EMBL/GenBank/DDBJ databases">
        <title>Updated reference genomes for cyclostephanoid diatoms.</title>
        <authorList>
            <person name="Roberts W.R."/>
            <person name="Alverson A.J."/>
        </authorList>
    </citation>
    <scope>NUCLEOTIDE SEQUENCE [LARGE SCALE GENOMIC DNA]</scope>
    <source>
        <strain evidence="3 4">AJA010-31</strain>
    </source>
</reference>
<sequence>MASFRISYLTSALLFSVIGTSIGFQSLHTIDTSPRPFTSLTHLSAYKSNYQDQQSRRQFHQSISSILATTSIITSSSSAYALEKLQTFIDSDYGFRISTPSAWKQTTQTLSGRRKAIFFTPTDNENSNAINTLMYIAYTPIRDDFTSLSSFGSVDAVAQATILPKGELGGSTDKDSKMISAISKKNAYYFDYVSTPVIPVEAGMGEGGMLKELKKKHFRTIFTLMSNANTNGDGAVTTTLAGSTLVTITVQTEEDEYGNWRGLFDEIVDSFDRI</sequence>
<dbReference type="Pfam" id="PF01789">
    <property type="entry name" value="PsbP"/>
    <property type="match status" value="1"/>
</dbReference>
<dbReference type="Proteomes" id="UP001530400">
    <property type="component" value="Unassembled WGS sequence"/>
</dbReference>
<evidence type="ECO:0000313" key="4">
    <source>
        <dbReference type="Proteomes" id="UP001530400"/>
    </source>
</evidence>
<feature type="signal peptide" evidence="1">
    <location>
        <begin position="1"/>
        <end position="23"/>
    </location>
</feature>
<gene>
    <name evidence="3" type="ORF">ACHAWO_006937</name>
</gene>
<feature type="domain" description="PsbP C-terminal" evidence="2">
    <location>
        <begin position="84"/>
        <end position="272"/>
    </location>
</feature>
<comment type="caution">
    <text evidence="3">The sequence shown here is derived from an EMBL/GenBank/DDBJ whole genome shotgun (WGS) entry which is preliminary data.</text>
</comment>
<dbReference type="InterPro" id="IPR002683">
    <property type="entry name" value="PsbP_C"/>
</dbReference>
<keyword evidence="4" id="KW-1185">Reference proteome</keyword>
<dbReference type="AlphaFoldDB" id="A0ABD3Q503"/>
<proteinExistence type="predicted"/>
<name>A0ABD3Q503_9STRA</name>
<organism evidence="3 4">
    <name type="scientific">Cyclotella atomus</name>
    <dbReference type="NCBI Taxonomy" id="382360"/>
    <lineage>
        <taxon>Eukaryota</taxon>
        <taxon>Sar</taxon>
        <taxon>Stramenopiles</taxon>
        <taxon>Ochrophyta</taxon>
        <taxon>Bacillariophyta</taxon>
        <taxon>Coscinodiscophyceae</taxon>
        <taxon>Thalassiosirophycidae</taxon>
        <taxon>Stephanodiscales</taxon>
        <taxon>Stephanodiscaceae</taxon>
        <taxon>Cyclotella</taxon>
    </lineage>
</organism>
<feature type="chain" id="PRO_5044805743" description="PsbP C-terminal domain-containing protein" evidence="1">
    <location>
        <begin position="24"/>
        <end position="274"/>
    </location>
</feature>
<dbReference type="PANTHER" id="PTHR31407">
    <property type="match status" value="1"/>
</dbReference>
<dbReference type="PANTHER" id="PTHR31407:SF16">
    <property type="entry name" value="PSBP DOMAIN-CONTAINING PROTEIN 7, CHLOROPLASTIC"/>
    <property type="match status" value="1"/>
</dbReference>
<evidence type="ECO:0000313" key="3">
    <source>
        <dbReference type="EMBL" id="KAL3795303.1"/>
    </source>
</evidence>
<accession>A0ABD3Q503</accession>
<evidence type="ECO:0000256" key="1">
    <source>
        <dbReference type="SAM" id="SignalP"/>
    </source>
</evidence>